<feature type="compositionally biased region" description="Pro residues" evidence="1">
    <location>
        <begin position="80"/>
        <end position="93"/>
    </location>
</feature>
<dbReference type="Proteomes" id="UP000541444">
    <property type="component" value="Unassembled WGS sequence"/>
</dbReference>
<feature type="region of interest" description="Disordered" evidence="1">
    <location>
        <begin position="254"/>
        <end position="274"/>
    </location>
</feature>
<dbReference type="InterPro" id="IPR006867">
    <property type="entry name" value="DUF632"/>
</dbReference>
<dbReference type="InterPro" id="IPR006868">
    <property type="entry name" value="DUF630"/>
</dbReference>
<accession>A0A7J7LEA4</accession>
<feature type="domain" description="DUF630" evidence="3">
    <location>
        <begin position="1"/>
        <end position="59"/>
    </location>
</feature>
<evidence type="ECO:0000259" key="2">
    <source>
        <dbReference type="Pfam" id="PF04782"/>
    </source>
</evidence>
<comment type="caution">
    <text evidence="4">The sequence shown here is derived from an EMBL/GenBank/DDBJ whole genome shotgun (WGS) entry which is preliminary data.</text>
</comment>
<organism evidence="4 5">
    <name type="scientific">Kingdonia uniflora</name>
    <dbReference type="NCBI Taxonomy" id="39325"/>
    <lineage>
        <taxon>Eukaryota</taxon>
        <taxon>Viridiplantae</taxon>
        <taxon>Streptophyta</taxon>
        <taxon>Embryophyta</taxon>
        <taxon>Tracheophyta</taxon>
        <taxon>Spermatophyta</taxon>
        <taxon>Magnoliopsida</taxon>
        <taxon>Ranunculales</taxon>
        <taxon>Circaeasteraceae</taxon>
        <taxon>Kingdonia</taxon>
    </lineage>
</organism>
<dbReference type="PANTHER" id="PTHR21450">
    <property type="entry name" value="PROTEIN ALTERED PHOSPHATE STARVATION RESPONSE 1"/>
    <property type="match status" value="1"/>
</dbReference>
<dbReference type="PANTHER" id="PTHR21450:SF7">
    <property type="entry name" value="DNA LIGASE (DUF630 AND DUF632)"/>
    <property type="match status" value="1"/>
</dbReference>
<reference evidence="4 5" key="1">
    <citation type="journal article" date="2020" name="IScience">
        <title>Genome Sequencing of the Endangered Kingdonia uniflora (Circaeasteraceae, Ranunculales) Reveals Potential Mechanisms of Evolutionary Specialization.</title>
        <authorList>
            <person name="Sun Y."/>
            <person name="Deng T."/>
            <person name="Zhang A."/>
            <person name="Moore M.J."/>
            <person name="Landis J.B."/>
            <person name="Lin N."/>
            <person name="Zhang H."/>
            <person name="Zhang X."/>
            <person name="Huang J."/>
            <person name="Zhang X."/>
            <person name="Sun H."/>
            <person name="Wang H."/>
        </authorList>
    </citation>
    <scope>NUCLEOTIDE SEQUENCE [LARGE SCALE GENOMIC DNA]</scope>
    <source>
        <strain evidence="4">TB1705</strain>
        <tissue evidence="4">Leaf</tissue>
    </source>
</reference>
<feature type="region of interest" description="Disordered" evidence="1">
    <location>
        <begin position="182"/>
        <end position="220"/>
    </location>
</feature>
<dbReference type="AlphaFoldDB" id="A0A7J7LEA4"/>
<feature type="compositionally biased region" description="Low complexity" evidence="1">
    <location>
        <begin position="69"/>
        <end position="79"/>
    </location>
</feature>
<protein>
    <submittedName>
        <fullName evidence="4">Uncharacterized protein</fullName>
    </submittedName>
</protein>
<evidence type="ECO:0000259" key="3">
    <source>
        <dbReference type="Pfam" id="PF04783"/>
    </source>
</evidence>
<dbReference type="Pfam" id="PF04782">
    <property type="entry name" value="DUF632"/>
    <property type="match status" value="1"/>
</dbReference>
<feature type="domain" description="DUF632" evidence="2">
    <location>
        <begin position="286"/>
        <end position="589"/>
    </location>
</feature>
<gene>
    <name evidence="4" type="ORF">GIB67_006615</name>
</gene>
<proteinExistence type="predicted"/>
<evidence type="ECO:0000313" key="5">
    <source>
        <dbReference type="Proteomes" id="UP000541444"/>
    </source>
</evidence>
<keyword evidence="5" id="KW-1185">Reference proteome</keyword>
<dbReference type="OrthoDB" id="674656at2759"/>
<evidence type="ECO:0000256" key="1">
    <source>
        <dbReference type="SAM" id="MobiDB-lite"/>
    </source>
</evidence>
<dbReference type="Pfam" id="PF04783">
    <property type="entry name" value="DUF630"/>
    <property type="match status" value="1"/>
</dbReference>
<feature type="compositionally biased region" description="Basic and acidic residues" evidence="1">
    <location>
        <begin position="197"/>
        <end position="220"/>
    </location>
</feature>
<evidence type="ECO:0000313" key="4">
    <source>
        <dbReference type="EMBL" id="KAF6140986.1"/>
    </source>
</evidence>
<name>A0A7J7LEA4_9MAGN</name>
<sequence>MGCSQSRIDDEETVIRCEDRKRFTKAALSSRNAFAAAHSGFTVALRNMGAALSDYGEGEVNDHRGSGVEGVSEGSSSRSRPPPDPLPPPPPPPTLFATLQRAATMPEISIPKPDAKLVEAIVEEEDEEVRVTPTVTATTKEAPPLRAPPILPQVQPKDSVPLPTQPEQKVYEYFFAQAHEFAGSSSSEPEKGVANVDHGDKLKSVDDVGNKSGDTKTESRISEKNVGYNKTAEKVVPEVPEKVVEELEPELKTMKKTKQISRQPPITTVVDEGSKRGSKVAPNVTLFHIMTKLDELFLKASQNAYEVSKILEANRLHYHSNFADNQGHIDHSAKLMRVITWNKSIRGLQDADGGNDYIDPNETLATVLDKLLAWEKKLCDEVKAGELLKLEYERKIASLKDRERRGTNIEALERTKAAVSHLHTRYIVDIQTMDSTVSEISSLRDDHLYPKLVSLVDGMAKMWGNINLHHRGHMKIVEDIQYLNISQAPKETSEDHHKRTIQLWGAVEDWNSTFRKVVTHKKEYISALNSWLKLSLIPVENNLKERVSSPPRVPRPPIQPLLLAWHEHLEKLPDSIAGTSLSSFAAVIELIMIQQQDELKLKKKWEETSNELTRKTRQFEDWYNKLMQKRTPPDEMSGDSSQKDLVAVAEKKIVIENLKNKLQVEVEAHQRHCMQVREKALGSLKTRLPELFQDMANFSFACSEMYKKLGSIAHAQKQPENPQ</sequence>
<feature type="region of interest" description="Disordered" evidence="1">
    <location>
        <begin position="56"/>
        <end position="93"/>
    </location>
</feature>
<dbReference type="EMBL" id="JACGCM010002335">
    <property type="protein sequence ID" value="KAF6140986.1"/>
    <property type="molecule type" value="Genomic_DNA"/>
</dbReference>